<reference evidence="3" key="1">
    <citation type="submission" date="2018-12" db="EMBL/GenBank/DDBJ databases">
        <title>Complete genome sequence of Paenibacillus sp. MBLB1234.</title>
        <authorList>
            <person name="Nam Y.-D."/>
            <person name="Kang J."/>
            <person name="Chung W.-H."/>
            <person name="Park Y.S."/>
        </authorList>
    </citation>
    <scope>NUCLEOTIDE SEQUENCE [LARGE SCALE GENOMIC DNA]</scope>
    <source>
        <strain evidence="3">MBLB1234</strain>
    </source>
</reference>
<sequence length="188" mass="22243">MGLSISDKDILERLINLELNEWLFYFFVYSLCGFLLENVYSWFTTGVFWKEGYLKGPFKPMYGFAPLFLLMLSEVVQSKPILWLACLLIPTVVEYVSGLLLHKLFGRRWWDYSDSRIQLDGYICLRFSLYWGVLSYVFLQFIHPVVEGIYDGMAGLWTIAGPILLLLFMIDMLLTYWIRRKAWKQELI</sequence>
<dbReference type="Proteomes" id="UP000270678">
    <property type="component" value="Chromosome"/>
</dbReference>
<dbReference type="AlphaFoldDB" id="A0A3S9V120"/>
<dbReference type="RefSeq" id="WP_127000689.1">
    <property type="nucleotide sequence ID" value="NZ_CP034346.1"/>
</dbReference>
<gene>
    <name evidence="2" type="ORF">EI981_18620</name>
</gene>
<feature type="transmembrane region" description="Helical" evidence="1">
    <location>
        <begin position="22"/>
        <end position="49"/>
    </location>
</feature>
<dbReference type="Pfam" id="PF06541">
    <property type="entry name" value="ABC_trans_CmpB"/>
    <property type="match status" value="1"/>
</dbReference>
<evidence type="ECO:0000256" key="1">
    <source>
        <dbReference type="SAM" id="Phobius"/>
    </source>
</evidence>
<proteinExistence type="predicted"/>
<keyword evidence="1" id="KW-1133">Transmembrane helix</keyword>
<keyword evidence="1" id="KW-0812">Transmembrane</keyword>
<protein>
    <recommendedName>
        <fullName evidence="4">ABC transporter permease</fullName>
    </recommendedName>
</protein>
<keyword evidence="3" id="KW-1185">Reference proteome</keyword>
<name>A0A3S9V120_9BACL</name>
<dbReference type="EMBL" id="CP034346">
    <property type="protein sequence ID" value="AZS16258.1"/>
    <property type="molecule type" value="Genomic_DNA"/>
</dbReference>
<feature type="transmembrane region" description="Helical" evidence="1">
    <location>
        <begin position="123"/>
        <end position="142"/>
    </location>
</feature>
<feature type="transmembrane region" description="Helical" evidence="1">
    <location>
        <begin position="154"/>
        <end position="178"/>
    </location>
</feature>
<organism evidence="2 3">
    <name type="scientific">Paenibacillus lutimineralis</name>
    <dbReference type="NCBI Taxonomy" id="2707005"/>
    <lineage>
        <taxon>Bacteria</taxon>
        <taxon>Bacillati</taxon>
        <taxon>Bacillota</taxon>
        <taxon>Bacilli</taxon>
        <taxon>Bacillales</taxon>
        <taxon>Paenibacillaceae</taxon>
        <taxon>Paenibacillus</taxon>
    </lineage>
</organism>
<dbReference type="KEGG" id="plut:EI981_18620"/>
<dbReference type="InterPro" id="IPR010540">
    <property type="entry name" value="CmpB_TMEM229"/>
</dbReference>
<evidence type="ECO:0008006" key="4">
    <source>
        <dbReference type="Google" id="ProtNLM"/>
    </source>
</evidence>
<evidence type="ECO:0000313" key="2">
    <source>
        <dbReference type="EMBL" id="AZS16258.1"/>
    </source>
</evidence>
<evidence type="ECO:0000313" key="3">
    <source>
        <dbReference type="Proteomes" id="UP000270678"/>
    </source>
</evidence>
<dbReference type="OrthoDB" id="9789229at2"/>
<feature type="transmembrane region" description="Helical" evidence="1">
    <location>
        <begin position="82"/>
        <end position="102"/>
    </location>
</feature>
<keyword evidence="1" id="KW-0472">Membrane</keyword>
<accession>A0A3S9V120</accession>